<name>A0AAW2PEX1_SESRA</name>
<comment type="caution">
    <text evidence="1">The sequence shown here is derived from an EMBL/GenBank/DDBJ whole genome shotgun (WGS) entry which is preliminary data.</text>
</comment>
<accession>A0AAW2PEX1</accession>
<reference evidence="1" key="2">
    <citation type="journal article" date="2024" name="Plant">
        <title>Genomic evolution and insights into agronomic trait innovations of Sesamum species.</title>
        <authorList>
            <person name="Miao H."/>
            <person name="Wang L."/>
            <person name="Qu L."/>
            <person name="Liu H."/>
            <person name="Sun Y."/>
            <person name="Le M."/>
            <person name="Wang Q."/>
            <person name="Wei S."/>
            <person name="Zheng Y."/>
            <person name="Lin W."/>
            <person name="Duan Y."/>
            <person name="Cao H."/>
            <person name="Xiong S."/>
            <person name="Wang X."/>
            <person name="Wei L."/>
            <person name="Li C."/>
            <person name="Ma Q."/>
            <person name="Ju M."/>
            <person name="Zhao R."/>
            <person name="Li G."/>
            <person name="Mu C."/>
            <person name="Tian Q."/>
            <person name="Mei H."/>
            <person name="Zhang T."/>
            <person name="Gao T."/>
            <person name="Zhang H."/>
        </authorList>
    </citation>
    <scope>NUCLEOTIDE SEQUENCE</scope>
    <source>
        <strain evidence="1">G02</strain>
    </source>
</reference>
<dbReference type="AlphaFoldDB" id="A0AAW2PEX1"/>
<reference evidence="1" key="1">
    <citation type="submission" date="2020-06" db="EMBL/GenBank/DDBJ databases">
        <authorList>
            <person name="Li T."/>
            <person name="Hu X."/>
            <person name="Zhang T."/>
            <person name="Song X."/>
            <person name="Zhang H."/>
            <person name="Dai N."/>
            <person name="Sheng W."/>
            <person name="Hou X."/>
            <person name="Wei L."/>
        </authorList>
    </citation>
    <scope>NUCLEOTIDE SEQUENCE</scope>
    <source>
        <strain evidence="1">G02</strain>
        <tissue evidence="1">Leaf</tissue>
    </source>
</reference>
<dbReference type="EMBL" id="JACGWJ010000017">
    <property type="protein sequence ID" value="KAL0354695.1"/>
    <property type="molecule type" value="Genomic_DNA"/>
</dbReference>
<dbReference type="PANTHER" id="PTHR33168">
    <property type="entry name" value="STRESS INDUCED PROTEIN-RELATED"/>
    <property type="match status" value="1"/>
</dbReference>
<gene>
    <name evidence="1" type="ORF">Sradi_3916400</name>
</gene>
<sequence length="108" mass="12777">MAVLQLEPQRRQCLLAGSLFLSVRVVQHKKESSQRQLLWRKLKKEKKRMFRRQCCCSNSMRFTYDPHSYSQNFDQGSSIWADPDDLSRSFSARFAVPSTIFDKNRLMV</sequence>
<organism evidence="1">
    <name type="scientific">Sesamum radiatum</name>
    <name type="common">Black benniseed</name>
    <dbReference type="NCBI Taxonomy" id="300843"/>
    <lineage>
        <taxon>Eukaryota</taxon>
        <taxon>Viridiplantae</taxon>
        <taxon>Streptophyta</taxon>
        <taxon>Embryophyta</taxon>
        <taxon>Tracheophyta</taxon>
        <taxon>Spermatophyta</taxon>
        <taxon>Magnoliopsida</taxon>
        <taxon>eudicotyledons</taxon>
        <taxon>Gunneridae</taxon>
        <taxon>Pentapetalae</taxon>
        <taxon>asterids</taxon>
        <taxon>lamiids</taxon>
        <taxon>Lamiales</taxon>
        <taxon>Pedaliaceae</taxon>
        <taxon>Sesamum</taxon>
    </lineage>
</organism>
<protein>
    <submittedName>
        <fullName evidence="1">Uncharacterized protein</fullName>
    </submittedName>
</protein>
<proteinExistence type="predicted"/>
<evidence type="ECO:0000313" key="1">
    <source>
        <dbReference type="EMBL" id="KAL0354695.1"/>
    </source>
</evidence>